<dbReference type="STRING" id="413071.G9MLL7"/>
<dbReference type="VEuPathDB" id="FungiDB:TRIVIDRAFT_8848"/>
<dbReference type="HOGENOM" id="CLU_1521370_0_0_1"/>
<feature type="transmembrane region" description="Helical" evidence="1">
    <location>
        <begin position="97"/>
        <end position="117"/>
    </location>
</feature>
<dbReference type="Pfam" id="PF20246">
    <property type="entry name" value="DUF6601"/>
    <property type="match status" value="1"/>
</dbReference>
<feature type="non-terminal residue" evidence="2">
    <location>
        <position position="1"/>
    </location>
</feature>
<gene>
    <name evidence="2" type="ORF">TRIVIDRAFT_8848</name>
</gene>
<dbReference type="Proteomes" id="UP000007115">
    <property type="component" value="Unassembled WGS sequence"/>
</dbReference>
<dbReference type="OrthoDB" id="5086500at2759"/>
<sequence>GFLRSYALLVRHPLDLILAQESFLLPNTLGWEQWDKFITPFRYLEDSGVANRYKHGQLRLSRLNWAVRIFNPRGTETRWFYALSESSISRHVQAATAPLLFSFAILSLALSAMQVILSTDLSDVGIPEPVGKVIGNIFLVFSLGVIFISASIWVLLLAIPSFVLIWQLIWALRHKNK</sequence>
<dbReference type="PANTHER" id="PTHR34414">
    <property type="entry name" value="HET DOMAIN-CONTAINING PROTEIN-RELATED"/>
    <property type="match status" value="1"/>
</dbReference>
<dbReference type="PANTHER" id="PTHR34414:SF1">
    <property type="entry name" value="SUBTILISIN-LIKE SERINE PROTEASE"/>
    <property type="match status" value="1"/>
</dbReference>
<dbReference type="InterPro" id="IPR046536">
    <property type="entry name" value="DUF6601"/>
</dbReference>
<dbReference type="AlphaFoldDB" id="G9MLL7"/>
<evidence type="ECO:0000313" key="2">
    <source>
        <dbReference type="EMBL" id="EHK24244.1"/>
    </source>
</evidence>
<dbReference type="eggNOG" id="ENOG502SNJQ">
    <property type="taxonomic scope" value="Eukaryota"/>
</dbReference>
<protein>
    <submittedName>
        <fullName evidence="2">Uncharacterized protein</fullName>
    </submittedName>
</protein>
<accession>G9MLL7</accession>
<dbReference type="InParanoid" id="G9MLL7"/>
<dbReference type="GeneID" id="25798794"/>
<comment type="caution">
    <text evidence="2">The sequence shown here is derived from an EMBL/GenBank/DDBJ whole genome shotgun (WGS) entry which is preliminary data.</text>
</comment>
<evidence type="ECO:0000256" key="1">
    <source>
        <dbReference type="SAM" id="Phobius"/>
    </source>
</evidence>
<keyword evidence="1" id="KW-1133">Transmembrane helix</keyword>
<dbReference type="EMBL" id="ABDF02000004">
    <property type="protein sequence ID" value="EHK24244.1"/>
    <property type="molecule type" value="Genomic_DNA"/>
</dbReference>
<evidence type="ECO:0000313" key="3">
    <source>
        <dbReference type="Proteomes" id="UP000007115"/>
    </source>
</evidence>
<keyword evidence="1" id="KW-0812">Transmembrane</keyword>
<feature type="transmembrane region" description="Helical" evidence="1">
    <location>
        <begin position="137"/>
        <end position="170"/>
    </location>
</feature>
<reference evidence="2 3" key="1">
    <citation type="journal article" date="2011" name="Genome Biol.">
        <title>Comparative genome sequence analysis underscores mycoparasitism as the ancestral life style of Trichoderma.</title>
        <authorList>
            <person name="Kubicek C.P."/>
            <person name="Herrera-Estrella A."/>
            <person name="Seidl-Seiboth V."/>
            <person name="Martinez D.A."/>
            <person name="Druzhinina I.S."/>
            <person name="Thon M."/>
            <person name="Zeilinger S."/>
            <person name="Casas-Flores S."/>
            <person name="Horwitz B.A."/>
            <person name="Mukherjee P.K."/>
            <person name="Mukherjee M."/>
            <person name="Kredics L."/>
            <person name="Alcaraz L.D."/>
            <person name="Aerts A."/>
            <person name="Antal Z."/>
            <person name="Atanasova L."/>
            <person name="Cervantes-Badillo M.G."/>
            <person name="Challacombe J."/>
            <person name="Chertkov O."/>
            <person name="McCluskey K."/>
            <person name="Coulpier F."/>
            <person name="Deshpande N."/>
            <person name="von Doehren H."/>
            <person name="Ebbole D.J."/>
            <person name="Esquivel-Naranjo E.U."/>
            <person name="Fekete E."/>
            <person name="Flipphi M."/>
            <person name="Glaser F."/>
            <person name="Gomez-Rodriguez E.Y."/>
            <person name="Gruber S."/>
            <person name="Han C."/>
            <person name="Henrissat B."/>
            <person name="Hermosa R."/>
            <person name="Hernandez-Onate M."/>
            <person name="Karaffa L."/>
            <person name="Kosti I."/>
            <person name="Le Crom S."/>
            <person name="Lindquist E."/>
            <person name="Lucas S."/>
            <person name="Luebeck M."/>
            <person name="Luebeck P.S."/>
            <person name="Margeot A."/>
            <person name="Metz B."/>
            <person name="Misra M."/>
            <person name="Nevalainen H."/>
            <person name="Omann M."/>
            <person name="Packer N."/>
            <person name="Perrone G."/>
            <person name="Uresti-Rivera E.E."/>
            <person name="Salamov A."/>
            <person name="Schmoll M."/>
            <person name="Seiboth B."/>
            <person name="Shapiro H."/>
            <person name="Sukno S."/>
            <person name="Tamayo-Ramos J.A."/>
            <person name="Tisch D."/>
            <person name="Wiest A."/>
            <person name="Wilkinson H.H."/>
            <person name="Zhang M."/>
            <person name="Coutinho P.M."/>
            <person name="Kenerley C.M."/>
            <person name="Monte E."/>
            <person name="Baker S.E."/>
            <person name="Grigoriev I.V."/>
        </authorList>
    </citation>
    <scope>NUCLEOTIDE SEQUENCE [LARGE SCALE GENOMIC DNA]</scope>
    <source>
        <strain evidence="3">Gv29-8 / FGSC 10586</strain>
    </source>
</reference>
<name>G9MLL7_HYPVG</name>
<proteinExistence type="predicted"/>
<dbReference type="RefSeq" id="XP_013958387.1">
    <property type="nucleotide sequence ID" value="XM_014102912.1"/>
</dbReference>
<keyword evidence="1" id="KW-0472">Membrane</keyword>
<keyword evidence="3" id="KW-1185">Reference proteome</keyword>
<organism evidence="2 3">
    <name type="scientific">Hypocrea virens (strain Gv29-8 / FGSC 10586)</name>
    <name type="common">Gliocladium virens</name>
    <name type="synonym">Trichoderma virens</name>
    <dbReference type="NCBI Taxonomy" id="413071"/>
    <lineage>
        <taxon>Eukaryota</taxon>
        <taxon>Fungi</taxon>
        <taxon>Dikarya</taxon>
        <taxon>Ascomycota</taxon>
        <taxon>Pezizomycotina</taxon>
        <taxon>Sordariomycetes</taxon>
        <taxon>Hypocreomycetidae</taxon>
        <taxon>Hypocreales</taxon>
        <taxon>Hypocreaceae</taxon>
        <taxon>Trichoderma</taxon>
    </lineage>
</organism>
<feature type="non-terminal residue" evidence="2">
    <location>
        <position position="177"/>
    </location>
</feature>